<dbReference type="InterPro" id="IPR010730">
    <property type="entry name" value="HET"/>
</dbReference>
<sequence>MALSPLPTNAKYNALSYCWDQSNRHFLATKANISELQAVRDIASVWDQLPGAIQDAIDCVPELGHEFLWVDALCIIQDDDDDKAEQIKQMDRVYDSALPTIISAYGSIKKESTPNSMSCDGLPGYRPYSIDRHRCQSTALTSHWATRAWTFQEQLLSKRRLFFTNTQLYFQCSCGVFCEDVIGWAYIQPHSSLYNERSLYHDHTLPYDRNADLLPRNRFSGREEAFQYYGQVIDAYTRRNMTDQGDALAALEGIL</sequence>
<accession>A0AA40DZI0</accession>
<name>A0AA40DZI0_9PEZI</name>
<organism evidence="2 3">
    <name type="scientific">Apiosordaria backusii</name>
    <dbReference type="NCBI Taxonomy" id="314023"/>
    <lineage>
        <taxon>Eukaryota</taxon>
        <taxon>Fungi</taxon>
        <taxon>Dikarya</taxon>
        <taxon>Ascomycota</taxon>
        <taxon>Pezizomycotina</taxon>
        <taxon>Sordariomycetes</taxon>
        <taxon>Sordariomycetidae</taxon>
        <taxon>Sordariales</taxon>
        <taxon>Lasiosphaeriaceae</taxon>
        <taxon>Apiosordaria</taxon>
    </lineage>
</organism>
<dbReference type="AlphaFoldDB" id="A0AA40DZI0"/>
<feature type="domain" description="Heterokaryon incompatibility" evidence="1">
    <location>
        <begin position="12"/>
        <end position="153"/>
    </location>
</feature>
<dbReference type="PANTHER" id="PTHR33112:SF12">
    <property type="entry name" value="HETEROKARYON INCOMPATIBILITY DOMAIN-CONTAINING PROTEIN"/>
    <property type="match status" value="1"/>
</dbReference>
<proteinExistence type="predicted"/>
<feature type="non-terminal residue" evidence="2">
    <location>
        <position position="255"/>
    </location>
</feature>
<dbReference type="EMBL" id="JAUKTV010000013">
    <property type="protein sequence ID" value="KAK0718731.1"/>
    <property type="molecule type" value="Genomic_DNA"/>
</dbReference>
<dbReference type="Proteomes" id="UP001172159">
    <property type="component" value="Unassembled WGS sequence"/>
</dbReference>
<evidence type="ECO:0000313" key="3">
    <source>
        <dbReference type="Proteomes" id="UP001172159"/>
    </source>
</evidence>
<keyword evidence="3" id="KW-1185">Reference proteome</keyword>
<evidence type="ECO:0000259" key="1">
    <source>
        <dbReference type="Pfam" id="PF06985"/>
    </source>
</evidence>
<evidence type="ECO:0000313" key="2">
    <source>
        <dbReference type="EMBL" id="KAK0718731.1"/>
    </source>
</evidence>
<comment type="caution">
    <text evidence="2">The sequence shown here is derived from an EMBL/GenBank/DDBJ whole genome shotgun (WGS) entry which is preliminary data.</text>
</comment>
<protein>
    <submittedName>
        <fullName evidence="2">Heterokaryon incompatibility protein-domain-containing protein</fullName>
    </submittedName>
</protein>
<dbReference type="Pfam" id="PF06985">
    <property type="entry name" value="HET"/>
    <property type="match status" value="1"/>
</dbReference>
<gene>
    <name evidence="2" type="ORF">B0T21DRAFT_295690</name>
</gene>
<reference evidence="2" key="1">
    <citation type="submission" date="2023-06" db="EMBL/GenBank/DDBJ databases">
        <title>Genome-scale phylogeny and comparative genomics of the fungal order Sordariales.</title>
        <authorList>
            <consortium name="Lawrence Berkeley National Laboratory"/>
            <person name="Hensen N."/>
            <person name="Bonometti L."/>
            <person name="Westerberg I."/>
            <person name="Brannstrom I.O."/>
            <person name="Guillou S."/>
            <person name="Cros-Aarteil S."/>
            <person name="Calhoun S."/>
            <person name="Haridas S."/>
            <person name="Kuo A."/>
            <person name="Mondo S."/>
            <person name="Pangilinan J."/>
            <person name="Riley R."/>
            <person name="Labutti K."/>
            <person name="Andreopoulos B."/>
            <person name="Lipzen A."/>
            <person name="Chen C."/>
            <person name="Yanf M."/>
            <person name="Daum C."/>
            <person name="Ng V."/>
            <person name="Clum A."/>
            <person name="Steindorff A."/>
            <person name="Ohm R."/>
            <person name="Martin F."/>
            <person name="Silar P."/>
            <person name="Natvig D."/>
            <person name="Lalanne C."/>
            <person name="Gautier V."/>
            <person name="Ament-Velasquez S.L."/>
            <person name="Kruys A."/>
            <person name="Hutchinson M.I."/>
            <person name="Powell A.J."/>
            <person name="Barry K."/>
            <person name="Miller A.N."/>
            <person name="Grigoriev I.V."/>
            <person name="Debuchy R."/>
            <person name="Gladieux P."/>
            <person name="Thoren M.H."/>
            <person name="Johannesson H."/>
        </authorList>
    </citation>
    <scope>NUCLEOTIDE SEQUENCE</scope>
    <source>
        <strain evidence="2">CBS 540.89</strain>
    </source>
</reference>
<dbReference type="PANTHER" id="PTHR33112">
    <property type="entry name" value="DOMAIN PROTEIN, PUTATIVE-RELATED"/>
    <property type="match status" value="1"/>
</dbReference>